<feature type="transmembrane region" description="Helical" evidence="7">
    <location>
        <begin position="673"/>
        <end position="697"/>
    </location>
</feature>
<comment type="subcellular location">
    <subcellularLocation>
        <location evidence="1">Membrane</location>
        <topology evidence="1">Multi-pass membrane protein</topology>
    </subcellularLocation>
</comment>
<keyword evidence="4 7" id="KW-1133">Transmembrane helix</keyword>
<dbReference type="GO" id="GO:0005119">
    <property type="term" value="F:smoothened binding"/>
    <property type="evidence" value="ECO:0007669"/>
    <property type="project" value="TreeGrafter"/>
</dbReference>
<dbReference type="GO" id="GO:0045879">
    <property type="term" value="P:negative regulation of smoothened signaling pathway"/>
    <property type="evidence" value="ECO:0007669"/>
    <property type="project" value="TreeGrafter"/>
</dbReference>
<dbReference type="GO" id="GO:0008158">
    <property type="term" value="F:hedgehog receptor activity"/>
    <property type="evidence" value="ECO:0007669"/>
    <property type="project" value="TreeGrafter"/>
</dbReference>
<sequence>MLTLLEPPGAKRVQALSNRSAQHLLRLNPEDEEYFDATDYDSPNEVVSSRNAFKRFLDKYLVWKSSSDDYNDRWKREFLKQPSWCDADLCLQQIKRGKASGNQWALYMRSFIQKTLFSLGNFVHANSATVIFTVLMLFSICCYGLQFVHIETDIVKLWVAKGGRLDEELNFLSRIKSTMNSNDSNGGSEIARENGLGGGYQVIIQTPEYAGQNILDRDPLLKHVDTMREIANFSIELHNVSWSLSDICFKPSPPELDGLAAEMSDVIERIVPCIWITPIDCFWEGAKALGPHPPIETKDLALLAWLKSIPNRKYIQWTDFDPMAVIDEIHEMLNLGSHHTFFERAGVGHGYLDRPCMNPLDPECPKMSPNYYDVCPMLDRFRSYAEKNNITLEADDFSHDVYEFDFLSLFNMGSRRRRKRDIDTLDALRSNDTEVTESPITTSKPELNPTDAVAESAANEEAQRKEKAMKAAAEECKAYRGPMMRWMFDNPDKWSEFLVMSEYPRFPDYAQVMSGGCPGFAAGVLHWPEDMILGGVKRSAKGAAMESADALQSVFLVASPNDVYLRYKQKGNRPSAKPELDQLIWSEKFAEEVIQQWQRNFTQMLYKHRANFDEEGFERRTIHPLASTSIADMLEEFCQFNYKIILVGYGLMLVYAVFTQMKRDGCLPSSQSCMGLALAGVLTVTYASISGLGLATWFGIEFNAATTQIVPFLTLGIGVDNMFMLLHNYHDVMSLTNQHEIGILMRETGMSILCTSINNILSFLAGTMLPIPALRSFCAQSSILLTFNFIAILTLYPAIISIDLRRRKAGMRDVFCCLVGETRQEAYSMITKPHFQEKRTIGEPIPRIISYKDVEEEPEPESLSLHSLIRNYYIPFINRKCVKIGVLGGSFALLVLAVSGMQRAAIGLELSDVLPEHTAPAKFLQARDKYFSFYPMFAVIKGPNIDYAVQQQRIDKYRRAIASSKFVIKTKSGEPSEKYWLGMMRDWLASIQKAYDDELALGKFNLTDGELKGNVSEDAEIAHRLICSVGRKYQCEGRVGKVRLVDGTQTINNDGFYNYLTAWYNQDNMMYYVSQASFYPTPPKWSITDKKAPLLVPPAEPLAYSQIPFYLTGLTDTPVIIEMIKEIRSTCDRFVEEGLPNFPQGIAFTFWEQYLHLNGNLLTAIGVIAFAVFIVISILLFNPWAALNILIILVVMTVELAGFMGWAGVKMNPVSAVTLITAVGIGVEFTAHVVLAYLTSLGTRSERTSSAIDRVFVPVIHGALSTLLGILMLGFSEFEFVVKYFFVVMSALIVIGVINGLILLPVLLSLMGAPQEVFSMDGKARLNLPPPIRRRETEIEEDDEGLMMVSRGGRAFRNIAI</sequence>
<dbReference type="GO" id="GO:0018996">
    <property type="term" value="P:molting cycle, collagen and cuticulin-based cuticle"/>
    <property type="evidence" value="ECO:0007669"/>
    <property type="project" value="UniProtKB-ARBA"/>
</dbReference>
<keyword evidence="5 7" id="KW-0472">Membrane</keyword>
<keyword evidence="3 7" id="KW-0812">Transmembrane</keyword>
<dbReference type="PANTHER" id="PTHR46022:SF1">
    <property type="entry name" value="PROTEIN PATCHED"/>
    <property type="match status" value="1"/>
</dbReference>
<feature type="transmembrane region" description="Helical" evidence="7">
    <location>
        <begin position="783"/>
        <end position="802"/>
    </location>
</feature>
<feature type="transmembrane region" description="Helical" evidence="7">
    <location>
        <begin position="1284"/>
        <end position="1310"/>
    </location>
</feature>
<name>A0A7I4Y6A8_HAECO</name>
<dbReference type="InterPro" id="IPR000731">
    <property type="entry name" value="SSD"/>
</dbReference>
<dbReference type="OMA" id="HLYDTEW"/>
<evidence type="ECO:0000256" key="6">
    <source>
        <dbReference type="ARBA" id="ARBA00023180"/>
    </source>
</evidence>
<evidence type="ECO:0000313" key="10">
    <source>
        <dbReference type="WBParaSite" id="HCON_00054470-00001"/>
    </source>
</evidence>
<protein>
    <submittedName>
        <fullName evidence="10">SSD domain-containing protein</fullName>
    </submittedName>
</protein>
<dbReference type="Gene3D" id="1.20.1640.10">
    <property type="entry name" value="Multidrug efflux transporter AcrB transmembrane domain"/>
    <property type="match status" value="2"/>
</dbReference>
<feature type="transmembrane region" description="Helical" evidence="7">
    <location>
        <begin position="1215"/>
        <end position="1239"/>
    </location>
</feature>
<feature type="transmembrane region" description="Helical" evidence="7">
    <location>
        <begin position="1251"/>
        <end position="1272"/>
    </location>
</feature>
<dbReference type="OrthoDB" id="5873834at2759"/>
<keyword evidence="9" id="KW-1185">Reference proteome</keyword>
<dbReference type="Proteomes" id="UP000025227">
    <property type="component" value="Unplaced"/>
</dbReference>
<evidence type="ECO:0000256" key="1">
    <source>
        <dbReference type="ARBA" id="ARBA00004141"/>
    </source>
</evidence>
<feature type="transmembrane region" description="Helical" evidence="7">
    <location>
        <begin position="1161"/>
        <end position="1182"/>
    </location>
</feature>
<feature type="transmembrane region" description="Helical" evidence="7">
    <location>
        <begin position="750"/>
        <end position="771"/>
    </location>
</feature>
<proteinExistence type="inferred from homology"/>
<evidence type="ECO:0000259" key="8">
    <source>
        <dbReference type="PROSITE" id="PS50156"/>
    </source>
</evidence>
<dbReference type="InterPro" id="IPR053958">
    <property type="entry name" value="HMGCR/SNAP/NPC1-like_SSD"/>
</dbReference>
<feature type="transmembrane region" description="Helical" evidence="7">
    <location>
        <begin position="881"/>
        <end position="901"/>
    </location>
</feature>
<evidence type="ECO:0000256" key="4">
    <source>
        <dbReference type="ARBA" id="ARBA00022989"/>
    </source>
</evidence>
<evidence type="ECO:0000313" key="9">
    <source>
        <dbReference type="Proteomes" id="UP000025227"/>
    </source>
</evidence>
<feature type="transmembrane region" description="Helical" evidence="7">
    <location>
        <begin position="709"/>
        <end position="729"/>
    </location>
</feature>
<dbReference type="PROSITE" id="PS50156">
    <property type="entry name" value="SSD"/>
    <property type="match status" value="1"/>
</dbReference>
<keyword evidence="6" id="KW-0325">Glycoprotein</keyword>
<dbReference type="FunFam" id="1.20.1640.10:FF:000031">
    <property type="entry name" value="PaTChed family"/>
    <property type="match status" value="1"/>
</dbReference>
<evidence type="ECO:0000256" key="2">
    <source>
        <dbReference type="ARBA" id="ARBA00005585"/>
    </source>
</evidence>
<dbReference type="SUPFAM" id="SSF82866">
    <property type="entry name" value="Multidrug efflux transporter AcrB transmembrane domain"/>
    <property type="match status" value="2"/>
</dbReference>
<dbReference type="GO" id="GO:0005886">
    <property type="term" value="C:plasma membrane"/>
    <property type="evidence" value="ECO:0007669"/>
    <property type="project" value="TreeGrafter"/>
</dbReference>
<evidence type="ECO:0000256" key="3">
    <source>
        <dbReference type="ARBA" id="ARBA00022692"/>
    </source>
</evidence>
<evidence type="ECO:0000256" key="7">
    <source>
        <dbReference type="SAM" id="Phobius"/>
    </source>
</evidence>
<comment type="similarity">
    <text evidence="2">Belongs to the patched family.</text>
</comment>
<feature type="transmembrane region" description="Helical" evidence="7">
    <location>
        <begin position="1189"/>
        <end position="1209"/>
    </location>
</feature>
<accession>A0A7I4Y6A8</accession>
<dbReference type="PANTHER" id="PTHR46022">
    <property type="entry name" value="PROTEIN PATCHED"/>
    <property type="match status" value="1"/>
</dbReference>
<dbReference type="Pfam" id="PF12349">
    <property type="entry name" value="Sterol-sensing"/>
    <property type="match status" value="1"/>
</dbReference>
<feature type="transmembrane region" description="Helical" evidence="7">
    <location>
        <begin position="640"/>
        <end position="661"/>
    </location>
</feature>
<reference evidence="10" key="1">
    <citation type="submission" date="2020-12" db="UniProtKB">
        <authorList>
            <consortium name="WormBaseParasite"/>
        </authorList>
    </citation>
    <scope>IDENTIFICATION</scope>
    <source>
        <strain evidence="10">MHco3</strain>
    </source>
</reference>
<dbReference type="GO" id="GO:0097108">
    <property type="term" value="F:hedgehog family protein binding"/>
    <property type="evidence" value="ECO:0007669"/>
    <property type="project" value="TreeGrafter"/>
</dbReference>
<dbReference type="WBParaSite" id="HCON_00054470-00001">
    <property type="protein sequence ID" value="HCON_00054470-00001"/>
    <property type="gene ID" value="HCON_00054470"/>
</dbReference>
<evidence type="ECO:0000256" key="5">
    <source>
        <dbReference type="ARBA" id="ARBA00023136"/>
    </source>
</evidence>
<organism evidence="9 10">
    <name type="scientific">Haemonchus contortus</name>
    <name type="common">Barber pole worm</name>
    <dbReference type="NCBI Taxonomy" id="6289"/>
    <lineage>
        <taxon>Eukaryota</taxon>
        <taxon>Metazoa</taxon>
        <taxon>Ecdysozoa</taxon>
        <taxon>Nematoda</taxon>
        <taxon>Chromadorea</taxon>
        <taxon>Rhabditida</taxon>
        <taxon>Rhabditina</taxon>
        <taxon>Rhabditomorpha</taxon>
        <taxon>Strongyloidea</taxon>
        <taxon>Trichostrongylidae</taxon>
        <taxon>Haemonchus</taxon>
    </lineage>
</organism>
<feature type="domain" description="SSD" evidence="8">
    <location>
        <begin position="641"/>
        <end position="802"/>
    </location>
</feature>